<dbReference type="PRINTS" id="PR00368">
    <property type="entry name" value="FADPNR"/>
</dbReference>
<feature type="domain" description="RsdA/BaiN/AoA(So)-like Rossmann fold-like" evidence="4">
    <location>
        <begin position="4"/>
        <end position="411"/>
    </location>
</feature>
<evidence type="ECO:0000259" key="4">
    <source>
        <dbReference type="Pfam" id="PF03486"/>
    </source>
</evidence>
<comment type="cofactor">
    <cofactor evidence="1">
        <name>FAD</name>
        <dbReference type="ChEBI" id="CHEBI:57692"/>
    </cofactor>
</comment>
<dbReference type="PRINTS" id="PR00411">
    <property type="entry name" value="PNDRDTASEI"/>
</dbReference>
<dbReference type="PANTHER" id="PTHR42887">
    <property type="entry name" value="OS12G0638800 PROTEIN"/>
    <property type="match status" value="1"/>
</dbReference>
<dbReference type="SUPFAM" id="SSF160996">
    <property type="entry name" value="HI0933 insert domain-like"/>
    <property type="match status" value="1"/>
</dbReference>
<keyword evidence="3" id="KW-0274">FAD</keyword>
<dbReference type="Gene3D" id="3.50.50.60">
    <property type="entry name" value="FAD/NAD(P)-binding domain"/>
    <property type="match status" value="1"/>
</dbReference>
<dbReference type="InterPro" id="IPR057661">
    <property type="entry name" value="RsdA/BaiN/AoA(So)_Rossmann"/>
</dbReference>
<gene>
    <name evidence="6" type="ORF">IAA07_03630</name>
</gene>
<feature type="domain" description="RsdA/BaiN/AoA(So)-like insert" evidence="5">
    <location>
        <begin position="197"/>
        <end position="358"/>
    </location>
</feature>
<dbReference type="Proteomes" id="UP000823900">
    <property type="component" value="Unassembled WGS sequence"/>
</dbReference>
<comment type="caution">
    <text evidence="6">The sequence shown here is derived from an EMBL/GenBank/DDBJ whole genome shotgun (WGS) entry which is preliminary data.</text>
</comment>
<dbReference type="NCBIfam" id="TIGR00275">
    <property type="entry name" value="aminoacetone oxidase family FAD-binding enzyme"/>
    <property type="match status" value="1"/>
</dbReference>
<dbReference type="Pfam" id="PF03486">
    <property type="entry name" value="HI0933_like"/>
    <property type="match status" value="1"/>
</dbReference>
<evidence type="ECO:0000256" key="2">
    <source>
        <dbReference type="ARBA" id="ARBA00022630"/>
    </source>
</evidence>
<sequence>MKKRVIIVGGGASGLTAAIQAARAGADVTVLEHMDRPGKKILSTGNGKCNMTNRFLSPSCYRSSQPEFPMKALSDFSVEQAIDFFKGLGILPKDKNGYIYPNSEQASSVLDVLRLENDRLGVKILCGRHVKEIRRKKAGGFQAVCLVKTEDRETEEVFSCDSLILAAGSKAAPSTGSDGSGYDLAEALGHRIIKPLPALVQLICSGREFKALAGIRTEAFVRIFDNGRLLAEDRGELQLTDYGISGIPVFQVSRYAAVALDKGRKVTAVIDLLPSMGEKELLDFLMERKKHSGYKKGGDFLTGVLNKKLAQVLLKKAGISIEESISRADSGKIKELARLISRFEADVTGTKPFANAQVCCGGVDTREVDERTMESRLVPGLYFSGEILDVDGICGGYNLQWAWSSGSIAGKAAAGS</sequence>
<evidence type="ECO:0000313" key="6">
    <source>
        <dbReference type="EMBL" id="HJA70658.1"/>
    </source>
</evidence>
<keyword evidence="2" id="KW-0285">Flavoprotein</keyword>
<evidence type="ECO:0000256" key="3">
    <source>
        <dbReference type="ARBA" id="ARBA00022827"/>
    </source>
</evidence>
<dbReference type="SUPFAM" id="SSF51905">
    <property type="entry name" value="FAD/NAD(P)-binding domain"/>
    <property type="match status" value="1"/>
</dbReference>
<dbReference type="InterPro" id="IPR036188">
    <property type="entry name" value="FAD/NAD-bd_sf"/>
</dbReference>
<dbReference type="InterPro" id="IPR055178">
    <property type="entry name" value="RsdA/BaiN/AoA(So)-like_dom"/>
</dbReference>
<protein>
    <submittedName>
        <fullName evidence="6">NAD(P)/FAD-dependent oxidoreductase</fullName>
    </submittedName>
</protein>
<dbReference type="Pfam" id="PF22780">
    <property type="entry name" value="HI0933_like_1st"/>
    <property type="match status" value="1"/>
</dbReference>
<dbReference type="InterPro" id="IPR004792">
    <property type="entry name" value="BaiN-like"/>
</dbReference>
<proteinExistence type="predicted"/>
<dbReference type="Gene3D" id="2.40.30.10">
    <property type="entry name" value="Translation factors"/>
    <property type="match status" value="1"/>
</dbReference>
<dbReference type="PANTHER" id="PTHR42887:SF2">
    <property type="entry name" value="OS12G0638800 PROTEIN"/>
    <property type="match status" value="1"/>
</dbReference>
<reference evidence="6" key="1">
    <citation type="journal article" date="2021" name="PeerJ">
        <title>Extensive microbial diversity within the chicken gut microbiome revealed by metagenomics and culture.</title>
        <authorList>
            <person name="Gilroy R."/>
            <person name="Ravi A."/>
            <person name="Getino M."/>
            <person name="Pursley I."/>
            <person name="Horton D.L."/>
            <person name="Alikhan N.F."/>
            <person name="Baker D."/>
            <person name="Gharbi K."/>
            <person name="Hall N."/>
            <person name="Watson M."/>
            <person name="Adriaenssens E.M."/>
            <person name="Foster-Nyarko E."/>
            <person name="Jarju S."/>
            <person name="Secka A."/>
            <person name="Antonio M."/>
            <person name="Oren A."/>
            <person name="Chaudhuri R.R."/>
            <person name="La Ragione R."/>
            <person name="Hildebrand F."/>
            <person name="Pallen M.J."/>
        </authorList>
    </citation>
    <scope>NUCLEOTIDE SEQUENCE</scope>
    <source>
        <strain evidence="6">CHK178-16964</strain>
    </source>
</reference>
<dbReference type="Gene3D" id="1.10.8.260">
    <property type="entry name" value="HI0933 insert domain-like"/>
    <property type="match status" value="1"/>
</dbReference>
<dbReference type="AlphaFoldDB" id="A0A9D2KMJ2"/>
<reference evidence="6" key="2">
    <citation type="submission" date="2021-04" db="EMBL/GenBank/DDBJ databases">
        <authorList>
            <person name="Gilroy R."/>
        </authorList>
    </citation>
    <scope>NUCLEOTIDE SEQUENCE</scope>
    <source>
        <strain evidence="6">CHK178-16964</strain>
    </source>
</reference>
<evidence type="ECO:0000313" key="7">
    <source>
        <dbReference type="Proteomes" id="UP000823900"/>
    </source>
</evidence>
<dbReference type="InterPro" id="IPR023166">
    <property type="entry name" value="BaiN-like_dom_sf"/>
</dbReference>
<organism evidence="6 7">
    <name type="scientific">Candidatus Lachnoclostridium stercoravium</name>
    <dbReference type="NCBI Taxonomy" id="2838633"/>
    <lineage>
        <taxon>Bacteria</taxon>
        <taxon>Bacillati</taxon>
        <taxon>Bacillota</taxon>
        <taxon>Clostridia</taxon>
        <taxon>Lachnospirales</taxon>
        <taxon>Lachnospiraceae</taxon>
    </lineage>
</organism>
<accession>A0A9D2KMJ2</accession>
<dbReference type="EMBL" id="DWZA01000030">
    <property type="protein sequence ID" value="HJA70658.1"/>
    <property type="molecule type" value="Genomic_DNA"/>
</dbReference>
<name>A0A9D2KMJ2_9FIRM</name>
<evidence type="ECO:0000256" key="1">
    <source>
        <dbReference type="ARBA" id="ARBA00001974"/>
    </source>
</evidence>
<evidence type="ECO:0000259" key="5">
    <source>
        <dbReference type="Pfam" id="PF22780"/>
    </source>
</evidence>